<organism evidence="1 2">
    <name type="scientific">Gossypium mustelinum</name>
    <name type="common">Cotton</name>
    <name type="synonym">Gossypium caicoense</name>
    <dbReference type="NCBI Taxonomy" id="34275"/>
    <lineage>
        <taxon>Eukaryota</taxon>
        <taxon>Viridiplantae</taxon>
        <taxon>Streptophyta</taxon>
        <taxon>Embryophyta</taxon>
        <taxon>Tracheophyta</taxon>
        <taxon>Spermatophyta</taxon>
        <taxon>Magnoliopsida</taxon>
        <taxon>eudicotyledons</taxon>
        <taxon>Gunneridae</taxon>
        <taxon>Pentapetalae</taxon>
        <taxon>rosids</taxon>
        <taxon>malvids</taxon>
        <taxon>Malvales</taxon>
        <taxon>Malvaceae</taxon>
        <taxon>Malvoideae</taxon>
        <taxon>Gossypium</taxon>
    </lineage>
</organism>
<protein>
    <submittedName>
        <fullName evidence="1">Uncharacterized protein</fullName>
    </submittedName>
</protein>
<dbReference type="EMBL" id="CM017648">
    <property type="protein sequence ID" value="TYJ01337.1"/>
    <property type="molecule type" value="Genomic_DNA"/>
</dbReference>
<evidence type="ECO:0000313" key="1">
    <source>
        <dbReference type="EMBL" id="TYJ01337.1"/>
    </source>
</evidence>
<proteinExistence type="predicted"/>
<name>A0A5D2WIH8_GOSMU</name>
<reference evidence="1 2" key="1">
    <citation type="submission" date="2019-07" db="EMBL/GenBank/DDBJ databases">
        <title>WGS assembly of Gossypium mustelinum.</title>
        <authorList>
            <person name="Chen Z.J."/>
            <person name="Sreedasyam A."/>
            <person name="Ando A."/>
            <person name="Song Q."/>
            <person name="De L."/>
            <person name="Hulse-Kemp A."/>
            <person name="Ding M."/>
            <person name="Ye W."/>
            <person name="Kirkbride R."/>
            <person name="Jenkins J."/>
            <person name="Plott C."/>
            <person name="Lovell J."/>
            <person name="Lin Y.-M."/>
            <person name="Vaughn R."/>
            <person name="Liu B."/>
            <person name="Li W."/>
            <person name="Simpson S."/>
            <person name="Scheffler B."/>
            <person name="Saski C."/>
            <person name="Grover C."/>
            <person name="Hu G."/>
            <person name="Conover J."/>
            <person name="Carlson J."/>
            <person name="Shu S."/>
            <person name="Boston L."/>
            <person name="Williams M."/>
            <person name="Peterson D."/>
            <person name="Mcgee K."/>
            <person name="Jones D."/>
            <person name="Wendel J."/>
            <person name="Stelly D."/>
            <person name="Grimwood J."/>
            <person name="Schmutz J."/>
        </authorList>
    </citation>
    <scope>NUCLEOTIDE SEQUENCE [LARGE SCALE GENOMIC DNA]</scope>
    <source>
        <strain evidence="1">1408120.09</strain>
    </source>
</reference>
<gene>
    <name evidence="1" type="ORF">E1A91_A13G146700v1</name>
</gene>
<accession>A0A5D2WIH8</accession>
<dbReference type="Proteomes" id="UP000323597">
    <property type="component" value="Chromosome A13"/>
</dbReference>
<keyword evidence="2" id="KW-1185">Reference proteome</keyword>
<evidence type="ECO:0000313" key="2">
    <source>
        <dbReference type="Proteomes" id="UP000323597"/>
    </source>
</evidence>
<sequence length="64" mass="7533">MFWQNKLKKKKNLKVCSYLAATQPSFQHHDAFRSPFGFDFNEANRDPWLIRKVRRPVGAVVRGV</sequence>
<dbReference type="AlphaFoldDB" id="A0A5D2WIH8"/>